<reference evidence="1" key="1">
    <citation type="journal article" date="2020" name="G3 (Bethesda)">
        <title>High-Quality Assemblies for Three Invasive Social Wasps from the &lt;i&gt;Vespula&lt;/i&gt; Genus.</title>
        <authorList>
            <person name="Harrop T.W.R."/>
            <person name="Guhlin J."/>
            <person name="McLaughlin G.M."/>
            <person name="Permina E."/>
            <person name="Stockwell P."/>
            <person name="Gilligan J."/>
            <person name="Le Lec M.F."/>
            <person name="Gruber M.A.M."/>
            <person name="Quinn O."/>
            <person name="Lovegrove M."/>
            <person name="Duncan E.J."/>
            <person name="Remnant E.J."/>
            <person name="Van Eeckhoven J."/>
            <person name="Graham B."/>
            <person name="Knapp R.A."/>
            <person name="Langford K.W."/>
            <person name="Kronenberg Z."/>
            <person name="Press M.O."/>
            <person name="Eacker S.M."/>
            <person name="Wilson-Rankin E.E."/>
            <person name="Purcell J."/>
            <person name="Lester P.J."/>
            <person name="Dearden P.K."/>
        </authorList>
    </citation>
    <scope>NUCLEOTIDE SEQUENCE</scope>
    <source>
        <strain evidence="1">Volc-1</strain>
    </source>
</reference>
<dbReference type="Proteomes" id="UP000600918">
    <property type="component" value="Unassembled WGS sequence"/>
</dbReference>
<protein>
    <submittedName>
        <fullName evidence="1">Uncharacterized protein</fullName>
    </submittedName>
</protein>
<accession>A0A834K801</accession>
<name>A0A834K801_VESPE</name>
<proteinExistence type="predicted"/>
<dbReference type="AlphaFoldDB" id="A0A834K801"/>
<keyword evidence="2" id="KW-1185">Reference proteome</keyword>
<dbReference type="EMBL" id="JACSDY010000018">
    <property type="protein sequence ID" value="KAF7400034.1"/>
    <property type="molecule type" value="Genomic_DNA"/>
</dbReference>
<evidence type="ECO:0000313" key="2">
    <source>
        <dbReference type="Proteomes" id="UP000600918"/>
    </source>
</evidence>
<evidence type="ECO:0000313" key="1">
    <source>
        <dbReference type="EMBL" id="KAF7400034.1"/>
    </source>
</evidence>
<comment type="caution">
    <text evidence="1">The sequence shown here is derived from an EMBL/GenBank/DDBJ whole genome shotgun (WGS) entry which is preliminary data.</text>
</comment>
<organism evidence="1 2">
    <name type="scientific">Vespula pensylvanica</name>
    <name type="common">Western yellow jacket</name>
    <name type="synonym">Wasp</name>
    <dbReference type="NCBI Taxonomy" id="30213"/>
    <lineage>
        <taxon>Eukaryota</taxon>
        <taxon>Metazoa</taxon>
        <taxon>Ecdysozoa</taxon>
        <taxon>Arthropoda</taxon>
        <taxon>Hexapoda</taxon>
        <taxon>Insecta</taxon>
        <taxon>Pterygota</taxon>
        <taxon>Neoptera</taxon>
        <taxon>Endopterygota</taxon>
        <taxon>Hymenoptera</taxon>
        <taxon>Apocrita</taxon>
        <taxon>Aculeata</taxon>
        <taxon>Vespoidea</taxon>
        <taxon>Vespidae</taxon>
        <taxon>Vespinae</taxon>
        <taxon>Vespula</taxon>
    </lineage>
</organism>
<sequence length="105" mass="11875">MAPGGCKETEELVYFQPTPQHSMSIPLASLRDLQEEVALWISVLAEISRANFFLVETTAIKTLVYTPMRDAESLNLLEAESGLYGNWRAKRQGTTLAFLMRRPRT</sequence>
<gene>
    <name evidence="1" type="ORF">H0235_015771</name>
</gene>